<feature type="compositionally biased region" description="Low complexity" evidence="1">
    <location>
        <begin position="68"/>
        <end position="77"/>
    </location>
</feature>
<comment type="caution">
    <text evidence="2">The sequence shown here is derived from an EMBL/GenBank/DDBJ whole genome shotgun (WGS) entry which is preliminary data.</text>
</comment>
<evidence type="ECO:0000256" key="1">
    <source>
        <dbReference type="SAM" id="MobiDB-lite"/>
    </source>
</evidence>
<evidence type="ECO:0000313" key="2">
    <source>
        <dbReference type="EMBL" id="KAF6160396.1"/>
    </source>
</evidence>
<organism evidence="2 3">
    <name type="scientific">Kingdonia uniflora</name>
    <dbReference type="NCBI Taxonomy" id="39325"/>
    <lineage>
        <taxon>Eukaryota</taxon>
        <taxon>Viridiplantae</taxon>
        <taxon>Streptophyta</taxon>
        <taxon>Embryophyta</taxon>
        <taxon>Tracheophyta</taxon>
        <taxon>Spermatophyta</taxon>
        <taxon>Magnoliopsida</taxon>
        <taxon>Ranunculales</taxon>
        <taxon>Circaeasteraceae</taxon>
        <taxon>Kingdonia</taxon>
    </lineage>
</organism>
<evidence type="ECO:0000313" key="3">
    <source>
        <dbReference type="Proteomes" id="UP000541444"/>
    </source>
</evidence>
<feature type="non-terminal residue" evidence="2">
    <location>
        <position position="1"/>
    </location>
</feature>
<dbReference type="AlphaFoldDB" id="A0A7J7MZU1"/>
<feature type="region of interest" description="Disordered" evidence="1">
    <location>
        <begin position="1"/>
        <end position="77"/>
    </location>
</feature>
<accession>A0A7J7MZU1</accession>
<sequence>ASALSRGYSASVNARGATTAGLTDSEQEGSPVPNSSETSKWGRTTRGTRTGPRRTKHLGSRSGGASGAGEYSAGAQGPNLSHWSTLKSGDSRYGGVGFVQGTGIDKTFRVSIDGYEFHIDSDDIRKAFGLGESDNPNVDYLTWPLVLSQFLSKAEMEQELLVTGKKNGPYLRRKNLSPALCLFHMVAHRNIIPQKGNKNVLVGNMFYLVYLYAKCLNIDLVLIIMYKMFTTTNLDHQTQTLPYNRFISQLLTDVGYVIPPDEEVDAKNEVINAWY</sequence>
<reference evidence="2 3" key="1">
    <citation type="journal article" date="2020" name="IScience">
        <title>Genome Sequencing of the Endangered Kingdonia uniflora (Circaeasteraceae, Ranunculales) Reveals Potential Mechanisms of Evolutionary Specialization.</title>
        <authorList>
            <person name="Sun Y."/>
            <person name="Deng T."/>
            <person name="Zhang A."/>
            <person name="Moore M.J."/>
            <person name="Landis J.B."/>
            <person name="Lin N."/>
            <person name="Zhang H."/>
            <person name="Zhang X."/>
            <person name="Huang J."/>
            <person name="Zhang X."/>
            <person name="Sun H."/>
            <person name="Wang H."/>
        </authorList>
    </citation>
    <scope>NUCLEOTIDE SEQUENCE [LARGE SCALE GENOMIC DNA]</scope>
    <source>
        <strain evidence="2">TB1705</strain>
        <tissue evidence="2">Leaf</tissue>
    </source>
</reference>
<dbReference type="OrthoDB" id="848707at2759"/>
<feature type="compositionally biased region" description="Polar residues" evidence="1">
    <location>
        <begin position="32"/>
        <end position="41"/>
    </location>
</feature>
<gene>
    <name evidence="2" type="ORF">GIB67_019165</name>
</gene>
<name>A0A7J7MZU1_9MAGN</name>
<keyword evidence="3" id="KW-1185">Reference proteome</keyword>
<dbReference type="Proteomes" id="UP000541444">
    <property type="component" value="Unassembled WGS sequence"/>
</dbReference>
<proteinExistence type="predicted"/>
<dbReference type="EMBL" id="JACGCM010001165">
    <property type="protein sequence ID" value="KAF6160396.1"/>
    <property type="molecule type" value="Genomic_DNA"/>
</dbReference>
<protein>
    <submittedName>
        <fullName evidence="2">Uncharacterized protein</fullName>
    </submittedName>
</protein>